<accession>A0AAP8NJU7</accession>
<dbReference type="PANTHER" id="PTHR22939:SF129">
    <property type="entry name" value="SERINE PROTEASE HTRA2, MITOCHONDRIAL"/>
    <property type="match status" value="1"/>
</dbReference>
<evidence type="ECO:0000313" key="4">
    <source>
        <dbReference type="Proteomes" id="UP000235914"/>
    </source>
</evidence>
<keyword evidence="3" id="KW-0378">Hydrolase</keyword>
<feature type="compositionally biased region" description="Polar residues" evidence="1">
    <location>
        <begin position="234"/>
        <end position="254"/>
    </location>
</feature>
<keyword evidence="3" id="KW-0645">Protease</keyword>
<dbReference type="InterPro" id="IPR009003">
    <property type="entry name" value="Peptidase_S1_PA"/>
</dbReference>
<feature type="region of interest" description="Disordered" evidence="1">
    <location>
        <begin position="229"/>
        <end position="254"/>
    </location>
</feature>
<gene>
    <name evidence="3" type="ORF">CXU09_11510</name>
</gene>
<evidence type="ECO:0000313" key="3">
    <source>
        <dbReference type="EMBL" id="PNC53905.1"/>
    </source>
</evidence>
<dbReference type="SUPFAM" id="SSF50494">
    <property type="entry name" value="Trypsin-like serine proteases"/>
    <property type="match status" value="1"/>
</dbReference>
<dbReference type="GO" id="GO:0004252">
    <property type="term" value="F:serine-type endopeptidase activity"/>
    <property type="evidence" value="ECO:0007669"/>
    <property type="project" value="InterPro"/>
</dbReference>
<dbReference type="RefSeq" id="WP_094139142.1">
    <property type="nucleotide sequence ID" value="NZ_CP010553.1"/>
</dbReference>
<dbReference type="PRINTS" id="PR00834">
    <property type="entry name" value="PROTEASES2C"/>
</dbReference>
<feature type="chain" id="PRO_5042860978" evidence="2">
    <location>
        <begin position="27"/>
        <end position="254"/>
    </location>
</feature>
<sequence>MTPALRNPCFSAILCGTALLAPPAPAQSADGAGLLASTPQSVEDLQRIERQLQQMLPRVLPALVCIELNNGSGSGILVSEKGLVFSAAHVVDKKGTTLKIILPDGTRLPGKTTAQNSNSDAGIAKITSQLNKKLPCVEKAEKMPRVGDWVFALGHGGGLDRKRGPMVRLGRVVSLKNGVIQTDCKLIRGDSGGPLFNLDGKLIGIHSRVGSGLEDNLHVPMKDFNALTEETAEGKTSLTPSPEQDSQPFSTQPS</sequence>
<reference evidence="3 4" key="1">
    <citation type="journal article" date="2017" name="BMC Genomics">
        <title>Genome sequencing of 39 Akkermansia muciniphila isolates reveals its population structure, genomic and functional diverisity, and global distribution in mammalian gut microbiotas.</title>
        <authorList>
            <person name="Guo X."/>
            <person name="Li S."/>
            <person name="Zhang J."/>
            <person name="Wu F."/>
            <person name="Li X."/>
            <person name="Wu D."/>
            <person name="Zhang M."/>
            <person name="Ou Z."/>
            <person name="Jie Z."/>
            <person name="Yan Q."/>
            <person name="Li P."/>
            <person name="Yi J."/>
            <person name="Peng Y."/>
        </authorList>
    </citation>
    <scope>NUCLEOTIDE SEQUENCE [LARGE SCALE GENOMIC DNA]</scope>
    <source>
        <strain evidence="3 4">GP43</strain>
    </source>
</reference>
<evidence type="ECO:0000256" key="1">
    <source>
        <dbReference type="SAM" id="MobiDB-lite"/>
    </source>
</evidence>
<name>A0AAP8NJU7_9BACT</name>
<organism evidence="3 4">
    <name type="scientific">Akkermansia muciniphila</name>
    <dbReference type="NCBI Taxonomy" id="239935"/>
    <lineage>
        <taxon>Bacteria</taxon>
        <taxon>Pseudomonadati</taxon>
        <taxon>Verrucomicrobiota</taxon>
        <taxon>Verrucomicrobiia</taxon>
        <taxon>Verrucomicrobiales</taxon>
        <taxon>Akkermansiaceae</taxon>
        <taxon>Akkermansia</taxon>
    </lineage>
</organism>
<dbReference type="Proteomes" id="UP000235914">
    <property type="component" value="Unassembled WGS sequence"/>
</dbReference>
<protein>
    <submittedName>
        <fullName evidence="3">Serine protease</fullName>
    </submittedName>
</protein>
<evidence type="ECO:0000256" key="2">
    <source>
        <dbReference type="SAM" id="SignalP"/>
    </source>
</evidence>
<dbReference type="EMBL" id="PJKN01000007">
    <property type="protein sequence ID" value="PNC53905.1"/>
    <property type="molecule type" value="Genomic_DNA"/>
</dbReference>
<proteinExistence type="predicted"/>
<dbReference type="Pfam" id="PF13365">
    <property type="entry name" value="Trypsin_2"/>
    <property type="match status" value="1"/>
</dbReference>
<comment type="caution">
    <text evidence="3">The sequence shown here is derived from an EMBL/GenBank/DDBJ whole genome shotgun (WGS) entry which is preliminary data.</text>
</comment>
<feature type="signal peptide" evidence="2">
    <location>
        <begin position="1"/>
        <end position="26"/>
    </location>
</feature>
<dbReference type="InterPro" id="IPR043504">
    <property type="entry name" value="Peptidase_S1_PA_chymotrypsin"/>
</dbReference>
<dbReference type="InterPro" id="IPR001940">
    <property type="entry name" value="Peptidase_S1C"/>
</dbReference>
<dbReference type="GO" id="GO:0006508">
    <property type="term" value="P:proteolysis"/>
    <property type="evidence" value="ECO:0007669"/>
    <property type="project" value="UniProtKB-KW"/>
</dbReference>
<dbReference type="Gene3D" id="2.40.10.10">
    <property type="entry name" value="Trypsin-like serine proteases"/>
    <property type="match status" value="2"/>
</dbReference>
<dbReference type="PANTHER" id="PTHR22939">
    <property type="entry name" value="SERINE PROTEASE FAMILY S1C HTRA-RELATED"/>
    <property type="match status" value="1"/>
</dbReference>
<keyword evidence="2" id="KW-0732">Signal</keyword>
<dbReference type="AlphaFoldDB" id="A0AAP8NJU7"/>